<dbReference type="HOGENOM" id="CLU_025275_0_0_1"/>
<dbReference type="InterPro" id="IPR040459">
    <property type="entry name" value="MJ1316"/>
</dbReference>
<keyword evidence="8" id="KW-0539">Nucleus</keyword>
<keyword evidence="5" id="KW-0808">Transferase</keyword>
<dbReference type="InterPro" id="IPR011068">
    <property type="entry name" value="NuclTrfase_I-like_C"/>
</dbReference>
<dbReference type="GO" id="GO:0031123">
    <property type="term" value="P:RNA 3'-end processing"/>
    <property type="evidence" value="ECO:0007669"/>
    <property type="project" value="InterPro"/>
</dbReference>
<dbReference type="OrthoDB" id="10263155at2759"/>
<dbReference type="GO" id="GO:0005524">
    <property type="term" value="F:ATP binding"/>
    <property type="evidence" value="ECO:0007669"/>
    <property type="project" value="UniProtKB-KW"/>
</dbReference>
<dbReference type="EMBL" id="KB707482">
    <property type="protein sequence ID" value="EMR62183.1"/>
    <property type="molecule type" value="Genomic_DNA"/>
</dbReference>
<dbReference type="InterPro" id="IPR043519">
    <property type="entry name" value="NT_sf"/>
</dbReference>
<dbReference type="Pfam" id="PF04928">
    <property type="entry name" value="PAP_central"/>
    <property type="match status" value="1"/>
</dbReference>
<keyword evidence="7" id="KW-0067">ATP-binding</keyword>
<dbReference type="STRING" id="1287681.M7SDC6"/>
<proteinExistence type="inferred from homology"/>
<reference evidence="14" key="1">
    <citation type="journal article" date="2013" name="Genome Announc.">
        <title>Draft genome sequence of the grapevine dieback fungus Eutypa lata UCR-EL1.</title>
        <authorList>
            <person name="Blanco-Ulate B."/>
            <person name="Rolshausen P.E."/>
            <person name="Cantu D."/>
        </authorList>
    </citation>
    <scope>NUCLEOTIDE SEQUENCE [LARGE SCALE GENOMIC DNA]</scope>
    <source>
        <strain evidence="14">UCR-EL1</strain>
    </source>
</reference>
<comment type="subcellular location">
    <subcellularLocation>
        <location evidence="1">Nucleus</location>
    </subcellularLocation>
</comment>
<evidence type="ECO:0000256" key="5">
    <source>
        <dbReference type="ARBA" id="ARBA00022679"/>
    </source>
</evidence>
<evidence type="ECO:0000313" key="13">
    <source>
        <dbReference type="EMBL" id="EMR62183.1"/>
    </source>
</evidence>
<dbReference type="SUPFAM" id="SSF55003">
    <property type="entry name" value="PAP/Archaeal CCA-adding enzyme, C-terminal domain"/>
    <property type="match status" value="1"/>
</dbReference>
<evidence type="ECO:0000256" key="9">
    <source>
        <dbReference type="SAM" id="MobiDB-lite"/>
    </source>
</evidence>
<evidence type="ECO:0000256" key="8">
    <source>
        <dbReference type="ARBA" id="ARBA00023242"/>
    </source>
</evidence>
<dbReference type="InterPro" id="IPR007012">
    <property type="entry name" value="PolA_pol_cen_dom"/>
</dbReference>
<dbReference type="Gene3D" id="1.10.1410.10">
    <property type="match status" value="1"/>
</dbReference>
<evidence type="ECO:0000256" key="2">
    <source>
        <dbReference type="ARBA" id="ARBA00010912"/>
    </source>
</evidence>
<name>M7SDC6_EUTLA</name>
<evidence type="ECO:0000313" key="14">
    <source>
        <dbReference type="Proteomes" id="UP000012174"/>
    </source>
</evidence>
<dbReference type="EC" id="2.7.7.19" evidence="3"/>
<feature type="domain" description="Polymerase nucleotidyl transferase" evidence="10">
    <location>
        <begin position="112"/>
        <end position="144"/>
    </location>
</feature>
<feature type="compositionally biased region" description="Acidic residues" evidence="9">
    <location>
        <begin position="550"/>
        <end position="574"/>
    </location>
</feature>
<keyword evidence="6" id="KW-0547">Nucleotide-binding</keyword>
<dbReference type="InterPro" id="IPR002934">
    <property type="entry name" value="Polymerase_NTP_transf_dom"/>
</dbReference>
<dbReference type="Pfam" id="PF01909">
    <property type="entry name" value="NTP_transf_2"/>
    <property type="match status" value="1"/>
</dbReference>
<dbReference type="PANTHER" id="PTHR10682">
    <property type="entry name" value="POLY A POLYMERASE"/>
    <property type="match status" value="1"/>
</dbReference>
<organism evidence="13 14">
    <name type="scientific">Eutypa lata (strain UCR-EL1)</name>
    <name type="common">Grapevine dieback disease fungus</name>
    <name type="synonym">Eutypa armeniacae</name>
    <dbReference type="NCBI Taxonomy" id="1287681"/>
    <lineage>
        <taxon>Eukaryota</taxon>
        <taxon>Fungi</taxon>
        <taxon>Dikarya</taxon>
        <taxon>Ascomycota</taxon>
        <taxon>Pezizomycotina</taxon>
        <taxon>Sordariomycetes</taxon>
        <taxon>Xylariomycetidae</taxon>
        <taxon>Xylariales</taxon>
        <taxon>Diatrypaceae</taxon>
        <taxon>Eutypa</taxon>
    </lineage>
</organism>
<dbReference type="GO" id="GO:1990817">
    <property type="term" value="F:poly(A) RNA polymerase activity"/>
    <property type="evidence" value="ECO:0007669"/>
    <property type="project" value="UniProtKB-EC"/>
</dbReference>
<dbReference type="GO" id="GO:0005634">
    <property type="term" value="C:nucleus"/>
    <property type="evidence" value="ECO:0007669"/>
    <property type="project" value="UniProtKB-SubCell"/>
</dbReference>
<dbReference type="PANTHER" id="PTHR10682:SF23">
    <property type="entry name" value="POLYNUCLEOTIDE ADENYLYLTRANSFERASE"/>
    <property type="match status" value="1"/>
</dbReference>
<evidence type="ECO:0000256" key="1">
    <source>
        <dbReference type="ARBA" id="ARBA00004123"/>
    </source>
</evidence>
<evidence type="ECO:0000256" key="7">
    <source>
        <dbReference type="ARBA" id="ARBA00022840"/>
    </source>
</evidence>
<evidence type="ECO:0000256" key="6">
    <source>
        <dbReference type="ARBA" id="ARBA00022741"/>
    </source>
</evidence>
<dbReference type="eggNOG" id="KOG2245">
    <property type="taxonomic scope" value="Eukaryota"/>
</dbReference>
<evidence type="ECO:0000256" key="4">
    <source>
        <dbReference type="ARBA" id="ARBA00022664"/>
    </source>
</evidence>
<dbReference type="KEGG" id="ela:UCREL1_10882"/>
<dbReference type="SUPFAM" id="SSF81301">
    <property type="entry name" value="Nucleotidyltransferase"/>
    <property type="match status" value="1"/>
</dbReference>
<sequence>MFGKIKGLLDNAAQTEEQTSYGSDHWGVRCLLKFTSQAEVNSTDGNSKLLVPVESKSAPGALGDVSQLRECLMERNVFPSGEDINGREAALNLLKEVILEDGGSGQIRGKPVFVVVPVGSYGLGVWTSSSDIDCLCIGPISPKTFFTLAAQRLRKAAARGVRVLRRVKAHSGTMLELEVQGIRMDLQYCPSTFIAETWPYATHLPPADPVFSLSTQILAKLKPARDLYYLRRTVPDFAAFKVAYQFIKCWAKQRGIYAAKFGYLGGIHIAILLSRVCKLLISGGGQTVVSIPTIITTFFDHYARFDWATRMVFDPFFHNKRLRYMRTAREPMVILGFHGPSLNVALTASLPSVRTISEELKRASVLLSSPSDEMTWSRFLGGDGGNDFAESGSQSSGAEFLKSYKTYVRIDAQFWGVSLAKGSGFVGWLESRCVMLLVDLNRRLPNIHARIWPARFVDRNTTEEANDYQGSYLIGLDRSEGPTEQAVAKDEVKVMMGTLRTVLEKFEGQIRGDEKYFDSKFCWMSASLAKQTEVSNLRLDSREWGKYTIGDDESEDEEDEDEAEPLEDTLDSDMETTSKRKKKPVPDTLPNRPAYAGKFRSSADVISRLRWDPEMDSSDYVVGYEDRFLGIMERALDQWKAEQTDEEFIPQHRIEYFKRKSDGVIVWDRKQRKDEVFGSGVSSLPQQDSS</sequence>
<dbReference type="GO" id="GO:0006397">
    <property type="term" value="P:mRNA processing"/>
    <property type="evidence" value="ECO:0007669"/>
    <property type="project" value="UniProtKB-KW"/>
</dbReference>
<feature type="region of interest" description="Disordered" evidence="9">
    <location>
        <begin position="548"/>
        <end position="596"/>
    </location>
</feature>
<dbReference type="GO" id="GO:0003723">
    <property type="term" value="F:RNA binding"/>
    <property type="evidence" value="ECO:0007669"/>
    <property type="project" value="InterPro"/>
</dbReference>
<evidence type="ECO:0000256" key="3">
    <source>
        <dbReference type="ARBA" id="ARBA00012388"/>
    </source>
</evidence>
<dbReference type="Proteomes" id="UP000012174">
    <property type="component" value="Unassembled WGS sequence"/>
</dbReference>
<accession>M7SDC6</accession>
<evidence type="ECO:0000259" key="11">
    <source>
        <dbReference type="Pfam" id="PF04457"/>
    </source>
</evidence>
<dbReference type="Gene3D" id="3.30.70.590">
    <property type="entry name" value="Poly(A) polymerase predicted RNA binding domain"/>
    <property type="match status" value="1"/>
</dbReference>
<evidence type="ECO:0000259" key="12">
    <source>
        <dbReference type="Pfam" id="PF04928"/>
    </source>
</evidence>
<dbReference type="Pfam" id="PF04457">
    <property type="entry name" value="MJ1316"/>
    <property type="match status" value="1"/>
</dbReference>
<dbReference type="AlphaFoldDB" id="M7SDC6"/>
<dbReference type="Gene3D" id="3.30.460.10">
    <property type="entry name" value="Beta Polymerase, domain 2"/>
    <property type="match status" value="1"/>
</dbReference>
<feature type="domain" description="MJ1316 RNA cyclic group end recognition" evidence="11">
    <location>
        <begin position="599"/>
        <end position="669"/>
    </location>
</feature>
<dbReference type="SUPFAM" id="SSF81631">
    <property type="entry name" value="PAP/OAS1 substrate-binding domain"/>
    <property type="match status" value="1"/>
</dbReference>
<dbReference type="OMA" id="ECLMERN"/>
<keyword evidence="4" id="KW-0507">mRNA processing</keyword>
<protein>
    <recommendedName>
        <fullName evidence="3">polynucleotide adenylyltransferase</fullName>
        <ecNumber evidence="3">2.7.7.19</ecNumber>
    </recommendedName>
</protein>
<gene>
    <name evidence="13" type="ORF">UCREL1_10882</name>
</gene>
<evidence type="ECO:0000259" key="10">
    <source>
        <dbReference type="Pfam" id="PF01909"/>
    </source>
</evidence>
<feature type="domain" description="Poly(A) polymerase central" evidence="12">
    <location>
        <begin position="240"/>
        <end position="368"/>
    </location>
</feature>
<comment type="similarity">
    <text evidence="2">Belongs to the poly(A) polymerase family.</text>
</comment>
<keyword evidence="14" id="KW-1185">Reference proteome</keyword>